<reference evidence="2 3" key="1">
    <citation type="submission" date="2019-07" db="EMBL/GenBank/DDBJ databases">
        <title>complete genome sequencing of Ornithinimicrobium sp. H23M54.</title>
        <authorList>
            <person name="Bae J.-W."/>
            <person name="Lee S.-Y."/>
        </authorList>
    </citation>
    <scope>NUCLEOTIDE SEQUENCE [LARGE SCALE GENOMIC DNA]</scope>
    <source>
        <strain evidence="2 3">H23M54</strain>
    </source>
</reference>
<organism evidence="2 3">
    <name type="scientific">Ornithinimicrobium ciconiae</name>
    <dbReference type="NCBI Taxonomy" id="2594265"/>
    <lineage>
        <taxon>Bacteria</taxon>
        <taxon>Bacillati</taxon>
        <taxon>Actinomycetota</taxon>
        <taxon>Actinomycetes</taxon>
        <taxon>Micrococcales</taxon>
        <taxon>Ornithinimicrobiaceae</taxon>
        <taxon>Ornithinimicrobium</taxon>
    </lineage>
</organism>
<feature type="region of interest" description="Disordered" evidence="1">
    <location>
        <begin position="1"/>
        <end position="39"/>
    </location>
</feature>
<dbReference type="KEGG" id="orz:FNH13_04395"/>
<dbReference type="OrthoDB" id="5073886at2"/>
<evidence type="ECO:0000256" key="1">
    <source>
        <dbReference type="SAM" id="MobiDB-lite"/>
    </source>
</evidence>
<protein>
    <submittedName>
        <fullName evidence="2">Uncharacterized protein</fullName>
    </submittedName>
</protein>
<keyword evidence="3" id="KW-1185">Reference proteome</keyword>
<accession>A0A516G820</accession>
<gene>
    <name evidence="2" type="ORF">FNH13_04395</name>
</gene>
<dbReference type="RefSeq" id="WP_143782350.1">
    <property type="nucleotide sequence ID" value="NZ_CP041616.1"/>
</dbReference>
<dbReference type="Proteomes" id="UP000315395">
    <property type="component" value="Chromosome"/>
</dbReference>
<dbReference type="EMBL" id="CP041616">
    <property type="protein sequence ID" value="QDO87673.1"/>
    <property type="molecule type" value="Genomic_DNA"/>
</dbReference>
<sequence>MKPDTPNSSTGTPEPGPDSSDIDEDVASKAPSVAADLPDPLEYATKMGRCMEEDGWDVSIEATGYEVKLLKGQEEAYFESAEKCRDLHGFPSEGPTITEEMAGDLYDELLEVAECVTGRGIEVEDPPSRATFVETLMDHPLPIWHPYEIAFQDTQLDEVQRWCPVSIDW</sequence>
<evidence type="ECO:0000313" key="2">
    <source>
        <dbReference type="EMBL" id="QDO87673.1"/>
    </source>
</evidence>
<dbReference type="AlphaFoldDB" id="A0A516G820"/>
<evidence type="ECO:0000313" key="3">
    <source>
        <dbReference type="Proteomes" id="UP000315395"/>
    </source>
</evidence>
<feature type="compositionally biased region" description="Polar residues" evidence="1">
    <location>
        <begin position="1"/>
        <end position="12"/>
    </location>
</feature>
<name>A0A516G820_9MICO</name>
<proteinExistence type="predicted"/>